<dbReference type="Proteomes" id="UP000886998">
    <property type="component" value="Unassembled WGS sequence"/>
</dbReference>
<comment type="caution">
    <text evidence="1">The sequence shown here is derived from an EMBL/GenBank/DDBJ whole genome shotgun (WGS) entry which is preliminary data.</text>
</comment>
<dbReference type="OrthoDB" id="8037077at2759"/>
<organism evidence="1 2">
    <name type="scientific">Trichonephila inaurata madagascariensis</name>
    <dbReference type="NCBI Taxonomy" id="2747483"/>
    <lineage>
        <taxon>Eukaryota</taxon>
        <taxon>Metazoa</taxon>
        <taxon>Ecdysozoa</taxon>
        <taxon>Arthropoda</taxon>
        <taxon>Chelicerata</taxon>
        <taxon>Arachnida</taxon>
        <taxon>Araneae</taxon>
        <taxon>Araneomorphae</taxon>
        <taxon>Entelegynae</taxon>
        <taxon>Araneoidea</taxon>
        <taxon>Nephilidae</taxon>
        <taxon>Trichonephila</taxon>
        <taxon>Trichonephila inaurata</taxon>
    </lineage>
</organism>
<gene>
    <name evidence="1" type="ORF">TNIN_449911</name>
</gene>
<evidence type="ECO:0000313" key="2">
    <source>
        <dbReference type="Proteomes" id="UP000886998"/>
    </source>
</evidence>
<proteinExistence type="predicted"/>
<name>A0A8X7C0P7_9ARAC</name>
<reference evidence="1" key="1">
    <citation type="submission" date="2020-08" db="EMBL/GenBank/DDBJ databases">
        <title>Multicomponent nature underlies the extraordinary mechanical properties of spider dragline silk.</title>
        <authorList>
            <person name="Kono N."/>
            <person name="Nakamura H."/>
            <person name="Mori M."/>
            <person name="Yoshida Y."/>
            <person name="Ohtoshi R."/>
            <person name="Malay A.D."/>
            <person name="Moran D.A.P."/>
            <person name="Tomita M."/>
            <person name="Numata K."/>
            <person name="Arakawa K."/>
        </authorList>
    </citation>
    <scope>NUCLEOTIDE SEQUENCE</scope>
</reference>
<protein>
    <submittedName>
        <fullName evidence="1">Uncharacterized protein</fullName>
    </submittedName>
</protein>
<keyword evidence="2" id="KW-1185">Reference proteome</keyword>
<dbReference type="EMBL" id="BMAV01006592">
    <property type="protein sequence ID" value="GFY48649.1"/>
    <property type="molecule type" value="Genomic_DNA"/>
</dbReference>
<evidence type="ECO:0000313" key="1">
    <source>
        <dbReference type="EMBL" id="GFY48649.1"/>
    </source>
</evidence>
<dbReference type="AlphaFoldDB" id="A0A8X7C0P7"/>
<accession>A0A8X7C0P7</accession>
<sequence>MASLDWKKDYSRDLNFENSMEFQSSHCFLVERFLGTHGPNGEKNLRENFGKSNNKFRRIKYNFERCSYAVINSRPLNYLSEDPYDLTPLTPSMFLKDIPTVGVPDPGNTH</sequence>